<dbReference type="Proteomes" id="UP000579945">
    <property type="component" value="Unassembled WGS sequence"/>
</dbReference>
<comment type="caution">
    <text evidence="2">The sequence shown here is derived from an EMBL/GenBank/DDBJ whole genome shotgun (WGS) entry which is preliminary data.</text>
</comment>
<protein>
    <submittedName>
        <fullName evidence="2">Uncharacterized protein</fullName>
    </submittedName>
</protein>
<keyword evidence="3" id="KW-1185">Reference proteome</keyword>
<sequence length="105" mass="10937">MIRKFTVSTVTALGLAVATLPAAAHAGSAMMIGDCEKGVRSGGGASWAYCNSGSGYVRAWADCWNPDTFKKVRYYGSWVEAGATSIASCNASYPSLGSYGYSTKS</sequence>
<keyword evidence="1" id="KW-0732">Signal</keyword>
<dbReference type="EMBL" id="JACIBV010000001">
    <property type="protein sequence ID" value="MBB3731972.1"/>
    <property type="molecule type" value="Genomic_DNA"/>
</dbReference>
<proteinExistence type="predicted"/>
<feature type="signal peptide" evidence="1">
    <location>
        <begin position="1"/>
        <end position="26"/>
    </location>
</feature>
<evidence type="ECO:0000256" key="1">
    <source>
        <dbReference type="SAM" id="SignalP"/>
    </source>
</evidence>
<organism evidence="2 3">
    <name type="scientific">Nonomuraea dietziae</name>
    <dbReference type="NCBI Taxonomy" id="65515"/>
    <lineage>
        <taxon>Bacteria</taxon>
        <taxon>Bacillati</taxon>
        <taxon>Actinomycetota</taxon>
        <taxon>Actinomycetes</taxon>
        <taxon>Streptosporangiales</taxon>
        <taxon>Streptosporangiaceae</taxon>
        <taxon>Nonomuraea</taxon>
    </lineage>
</organism>
<gene>
    <name evidence="2" type="ORF">FHR33_007832</name>
</gene>
<evidence type="ECO:0000313" key="3">
    <source>
        <dbReference type="Proteomes" id="UP000579945"/>
    </source>
</evidence>
<dbReference type="GeneID" id="95394029"/>
<reference evidence="2 3" key="1">
    <citation type="submission" date="2020-08" db="EMBL/GenBank/DDBJ databases">
        <title>Sequencing the genomes of 1000 actinobacteria strains.</title>
        <authorList>
            <person name="Klenk H.-P."/>
        </authorList>
    </citation>
    <scope>NUCLEOTIDE SEQUENCE [LARGE SCALE GENOMIC DNA]</scope>
    <source>
        <strain evidence="2 3">DSM 44320</strain>
    </source>
</reference>
<evidence type="ECO:0000313" key="2">
    <source>
        <dbReference type="EMBL" id="MBB3731972.1"/>
    </source>
</evidence>
<accession>A0A7W5VPK7</accession>
<name>A0A7W5VPK7_9ACTN</name>
<feature type="chain" id="PRO_5038511548" evidence="1">
    <location>
        <begin position="27"/>
        <end position="105"/>
    </location>
</feature>
<dbReference type="RefSeq" id="WP_183658648.1">
    <property type="nucleotide sequence ID" value="NZ_BAAAXX010000053.1"/>
</dbReference>
<dbReference type="AlphaFoldDB" id="A0A7W5VPK7"/>